<reference evidence="4" key="2">
    <citation type="submission" date="2021-04" db="EMBL/GenBank/DDBJ databases">
        <authorList>
            <person name="Gilroy R."/>
        </authorList>
    </citation>
    <scope>NUCLEOTIDE SEQUENCE</scope>
    <source>
        <strain evidence="4">2239</strain>
    </source>
</reference>
<keyword evidence="1" id="KW-0238">DNA-binding</keyword>
<proteinExistence type="predicted"/>
<reference evidence="4" key="1">
    <citation type="journal article" date="2021" name="PeerJ">
        <title>Extensive microbial diversity within the chicken gut microbiome revealed by metagenomics and culture.</title>
        <authorList>
            <person name="Gilroy R."/>
            <person name="Ravi A."/>
            <person name="Getino M."/>
            <person name="Pursley I."/>
            <person name="Horton D.L."/>
            <person name="Alikhan N.F."/>
            <person name="Baker D."/>
            <person name="Gharbi K."/>
            <person name="Hall N."/>
            <person name="Watson M."/>
            <person name="Adriaenssens E.M."/>
            <person name="Foster-Nyarko E."/>
            <person name="Jarju S."/>
            <person name="Secka A."/>
            <person name="Antonio M."/>
            <person name="Oren A."/>
            <person name="Chaudhuri R.R."/>
            <person name="La Ragione R."/>
            <person name="Hildebrand F."/>
            <person name="Pallen M.J."/>
        </authorList>
    </citation>
    <scope>NUCLEOTIDE SEQUENCE</scope>
    <source>
        <strain evidence="4">2239</strain>
    </source>
</reference>
<comment type="caution">
    <text evidence="4">The sequence shown here is derived from an EMBL/GenBank/DDBJ whole genome shotgun (WGS) entry which is preliminary data.</text>
</comment>
<evidence type="ECO:0000313" key="5">
    <source>
        <dbReference type="Proteomes" id="UP000824193"/>
    </source>
</evidence>
<dbReference type="PANTHER" id="PTHR46558">
    <property type="entry name" value="TRACRIPTIONAL REGULATORY PROTEIN-RELATED-RELATED"/>
    <property type="match status" value="1"/>
</dbReference>
<sequence length="258" mass="28737">MNNEATGALIRELRKEKDLTQKELAQRLHVTDRAVSKWERGLCAPDIALLEPLAQELDTTVLELISGARAKQEAHPENVDSAVQDVLRYSEQEIARKGKTTRKRSLLAALGLCLALLLVLPVLNGTLGGDGFAWRCVPAWLCARNAARALENYDKEGIEKYTGNAAGIYEALEELREQGVTIRNAEASFSSTRLDDMFLFTELELTVQQENITYLLTCQGTWRNGKVEWMQIYVPSVGYDGPPWLPQLSEALATYDPG</sequence>
<organism evidence="4 5">
    <name type="scientific">Candidatus Allofournierella pullicola</name>
    <dbReference type="NCBI Taxonomy" id="2838596"/>
    <lineage>
        <taxon>Bacteria</taxon>
        <taxon>Bacillati</taxon>
        <taxon>Bacillota</taxon>
        <taxon>Clostridia</taxon>
        <taxon>Eubacteriales</taxon>
        <taxon>Oscillospiraceae</taxon>
        <taxon>Allofournierella</taxon>
    </lineage>
</organism>
<dbReference type="PROSITE" id="PS50943">
    <property type="entry name" value="HTH_CROC1"/>
    <property type="match status" value="1"/>
</dbReference>
<dbReference type="InterPro" id="IPR010982">
    <property type="entry name" value="Lambda_DNA-bd_dom_sf"/>
</dbReference>
<dbReference type="CDD" id="cd00093">
    <property type="entry name" value="HTH_XRE"/>
    <property type="match status" value="1"/>
</dbReference>
<keyword evidence="2" id="KW-0472">Membrane</keyword>
<gene>
    <name evidence="4" type="ORF">H9865_06805</name>
</gene>
<evidence type="ECO:0000259" key="3">
    <source>
        <dbReference type="PROSITE" id="PS50943"/>
    </source>
</evidence>
<dbReference type="AlphaFoldDB" id="A0A9D1V4A9"/>
<feature type="domain" description="HTH cro/C1-type" evidence="3">
    <location>
        <begin position="10"/>
        <end position="64"/>
    </location>
</feature>
<dbReference type="SUPFAM" id="SSF47413">
    <property type="entry name" value="lambda repressor-like DNA-binding domains"/>
    <property type="match status" value="1"/>
</dbReference>
<dbReference type="Pfam" id="PF01381">
    <property type="entry name" value="HTH_3"/>
    <property type="match status" value="1"/>
</dbReference>
<dbReference type="InterPro" id="IPR001387">
    <property type="entry name" value="Cro/C1-type_HTH"/>
</dbReference>
<feature type="transmembrane region" description="Helical" evidence="2">
    <location>
        <begin position="106"/>
        <end position="123"/>
    </location>
</feature>
<dbReference type="PANTHER" id="PTHR46558:SF4">
    <property type="entry name" value="DNA-BIDING PHAGE PROTEIN"/>
    <property type="match status" value="1"/>
</dbReference>
<dbReference type="GO" id="GO:0003677">
    <property type="term" value="F:DNA binding"/>
    <property type="evidence" value="ECO:0007669"/>
    <property type="project" value="UniProtKB-KW"/>
</dbReference>
<keyword evidence="2" id="KW-0812">Transmembrane</keyword>
<name>A0A9D1V4A9_9FIRM</name>
<dbReference type="Gene3D" id="1.10.260.40">
    <property type="entry name" value="lambda repressor-like DNA-binding domains"/>
    <property type="match status" value="1"/>
</dbReference>
<evidence type="ECO:0000313" key="4">
    <source>
        <dbReference type="EMBL" id="HIX05795.1"/>
    </source>
</evidence>
<evidence type="ECO:0000256" key="2">
    <source>
        <dbReference type="SAM" id="Phobius"/>
    </source>
</evidence>
<dbReference type="SMART" id="SM00530">
    <property type="entry name" value="HTH_XRE"/>
    <property type="match status" value="1"/>
</dbReference>
<protein>
    <submittedName>
        <fullName evidence="4">Helix-turn-helix domain-containing protein</fullName>
    </submittedName>
</protein>
<accession>A0A9D1V4A9</accession>
<evidence type="ECO:0000256" key="1">
    <source>
        <dbReference type="ARBA" id="ARBA00023125"/>
    </source>
</evidence>
<keyword evidence="2" id="KW-1133">Transmembrane helix</keyword>
<dbReference type="EMBL" id="DXFW01000020">
    <property type="protein sequence ID" value="HIX05795.1"/>
    <property type="molecule type" value="Genomic_DNA"/>
</dbReference>
<dbReference type="Proteomes" id="UP000824193">
    <property type="component" value="Unassembled WGS sequence"/>
</dbReference>